<dbReference type="InterPro" id="IPR041679">
    <property type="entry name" value="DNA2/NAM7-like_C"/>
</dbReference>
<dbReference type="Proteomes" id="UP001431783">
    <property type="component" value="Unassembled WGS sequence"/>
</dbReference>
<gene>
    <name evidence="7" type="ORF">WA026_009054</name>
</gene>
<dbReference type="InterPro" id="IPR027417">
    <property type="entry name" value="P-loop_NTPase"/>
</dbReference>
<evidence type="ECO:0000256" key="4">
    <source>
        <dbReference type="ARBA" id="ARBA00047984"/>
    </source>
</evidence>
<dbReference type="GO" id="GO:0003678">
    <property type="term" value="F:DNA helicase activity"/>
    <property type="evidence" value="ECO:0007669"/>
    <property type="project" value="UniProtKB-EC"/>
</dbReference>
<evidence type="ECO:0000256" key="2">
    <source>
        <dbReference type="ARBA" id="ARBA00012552"/>
    </source>
</evidence>
<evidence type="ECO:0000256" key="5">
    <source>
        <dbReference type="ARBA" id="ARBA00048432"/>
    </source>
</evidence>
<dbReference type="GO" id="GO:0003723">
    <property type="term" value="F:RNA binding"/>
    <property type="evidence" value="ECO:0007669"/>
    <property type="project" value="InterPro"/>
</dbReference>
<dbReference type="Pfam" id="PF21634">
    <property type="entry name" value="MOV-10_beta-barrel"/>
    <property type="match status" value="1"/>
</dbReference>
<dbReference type="GO" id="GO:0043186">
    <property type="term" value="C:P granule"/>
    <property type="evidence" value="ECO:0007669"/>
    <property type="project" value="TreeGrafter"/>
</dbReference>
<keyword evidence="3" id="KW-0943">RNA-mediated gene silencing</keyword>
<reference evidence="7 8" key="1">
    <citation type="submission" date="2023-03" db="EMBL/GenBank/DDBJ databases">
        <title>Genome insight into feeding habits of ladybird beetles.</title>
        <authorList>
            <person name="Li H.-S."/>
            <person name="Huang Y.-H."/>
            <person name="Pang H."/>
        </authorList>
    </citation>
    <scope>NUCLEOTIDE SEQUENCE [LARGE SCALE GENOMIC DNA]</scope>
    <source>
        <strain evidence="7">SYSU_2023b</strain>
        <tissue evidence="7">Whole body</tissue>
    </source>
</reference>
<dbReference type="CDD" id="cd18038">
    <property type="entry name" value="DEXXQc_Helz-like"/>
    <property type="match status" value="1"/>
</dbReference>
<dbReference type="GO" id="GO:0005829">
    <property type="term" value="C:cytosol"/>
    <property type="evidence" value="ECO:0007669"/>
    <property type="project" value="TreeGrafter"/>
</dbReference>
<evidence type="ECO:0000313" key="8">
    <source>
        <dbReference type="Proteomes" id="UP001431783"/>
    </source>
</evidence>
<dbReference type="Pfam" id="PF13086">
    <property type="entry name" value="AAA_11"/>
    <property type="match status" value="2"/>
</dbReference>
<dbReference type="InterPro" id="IPR041677">
    <property type="entry name" value="DNA2/NAM7_AAA_11"/>
</dbReference>
<dbReference type="CDD" id="cd18808">
    <property type="entry name" value="SF1_C_Upf1"/>
    <property type="match status" value="1"/>
</dbReference>
<evidence type="ECO:0000256" key="3">
    <source>
        <dbReference type="ARBA" id="ARBA00023158"/>
    </source>
</evidence>
<dbReference type="GO" id="GO:0035194">
    <property type="term" value="P:regulatory ncRNA-mediated post-transcriptional gene silencing"/>
    <property type="evidence" value="ECO:0007669"/>
    <property type="project" value="TreeGrafter"/>
</dbReference>
<dbReference type="Pfam" id="PF13087">
    <property type="entry name" value="AAA_12"/>
    <property type="match status" value="1"/>
</dbReference>
<dbReference type="SUPFAM" id="SSF52540">
    <property type="entry name" value="P-loop containing nucleoside triphosphate hydrolases"/>
    <property type="match status" value="1"/>
</dbReference>
<evidence type="ECO:0000259" key="6">
    <source>
        <dbReference type="PROSITE" id="PS51192"/>
    </source>
</evidence>
<comment type="similarity">
    <text evidence="1">Belongs to the DNA2/NAM7 helicase family. SDE3 subfamily.</text>
</comment>
<evidence type="ECO:0000313" key="7">
    <source>
        <dbReference type="EMBL" id="KAK9884827.1"/>
    </source>
</evidence>
<dbReference type="EC" id="3.6.4.13" evidence="2"/>
<accession>A0AAW1UWG9</accession>
<dbReference type="AlphaFoldDB" id="A0AAW1UWG9"/>
<comment type="catalytic activity">
    <reaction evidence="4">
        <text>ATP + H2O = ADP + phosphate + H(+)</text>
        <dbReference type="Rhea" id="RHEA:13065"/>
        <dbReference type="ChEBI" id="CHEBI:15377"/>
        <dbReference type="ChEBI" id="CHEBI:15378"/>
        <dbReference type="ChEBI" id="CHEBI:30616"/>
        <dbReference type="ChEBI" id="CHEBI:43474"/>
        <dbReference type="ChEBI" id="CHEBI:456216"/>
        <dbReference type="EC" id="3.6.4.13"/>
    </reaction>
</comment>
<dbReference type="PANTHER" id="PTHR10887:SF419">
    <property type="entry name" value="RNA HELICASE MOV10L1"/>
    <property type="match status" value="1"/>
</dbReference>
<dbReference type="PROSITE" id="PS51192">
    <property type="entry name" value="HELICASE_ATP_BIND_1"/>
    <property type="match status" value="1"/>
</dbReference>
<dbReference type="InterPro" id="IPR045055">
    <property type="entry name" value="DNA2/NAM7-like"/>
</dbReference>
<dbReference type="InterPro" id="IPR014001">
    <property type="entry name" value="Helicase_ATP-bd"/>
</dbReference>
<comment type="catalytic activity">
    <reaction evidence="5">
        <text>ATP + H2O = ADP + phosphate + H(+)</text>
        <dbReference type="Rhea" id="RHEA:13065"/>
        <dbReference type="ChEBI" id="CHEBI:15377"/>
        <dbReference type="ChEBI" id="CHEBI:15378"/>
        <dbReference type="ChEBI" id="CHEBI:30616"/>
        <dbReference type="ChEBI" id="CHEBI:43474"/>
        <dbReference type="ChEBI" id="CHEBI:456216"/>
        <dbReference type="EC" id="3.6.4.12"/>
    </reaction>
    <physiologicalReaction direction="left-to-right" evidence="5">
        <dbReference type="Rhea" id="RHEA:13066"/>
    </physiologicalReaction>
</comment>
<name>A0AAW1UWG9_9CUCU</name>
<dbReference type="PANTHER" id="PTHR10887">
    <property type="entry name" value="DNA2/NAM7 HELICASE FAMILY"/>
    <property type="match status" value="1"/>
</dbReference>
<keyword evidence="8" id="KW-1185">Reference proteome</keyword>
<dbReference type="GO" id="GO:0032574">
    <property type="term" value="F:5'-3' RNA helicase activity"/>
    <property type="evidence" value="ECO:0007669"/>
    <property type="project" value="InterPro"/>
</dbReference>
<dbReference type="EMBL" id="JARQZJ010000094">
    <property type="protein sequence ID" value="KAK9884827.1"/>
    <property type="molecule type" value="Genomic_DNA"/>
</dbReference>
<dbReference type="InterPro" id="IPR026122">
    <property type="entry name" value="MOV-10/SDE3_DEXXQ/H-box"/>
</dbReference>
<organism evidence="7 8">
    <name type="scientific">Henosepilachna vigintioctopunctata</name>
    <dbReference type="NCBI Taxonomy" id="420089"/>
    <lineage>
        <taxon>Eukaryota</taxon>
        <taxon>Metazoa</taxon>
        <taxon>Ecdysozoa</taxon>
        <taxon>Arthropoda</taxon>
        <taxon>Hexapoda</taxon>
        <taxon>Insecta</taxon>
        <taxon>Pterygota</taxon>
        <taxon>Neoptera</taxon>
        <taxon>Endopterygota</taxon>
        <taxon>Coleoptera</taxon>
        <taxon>Polyphaga</taxon>
        <taxon>Cucujiformia</taxon>
        <taxon>Coccinelloidea</taxon>
        <taxon>Coccinellidae</taxon>
        <taxon>Epilachninae</taxon>
        <taxon>Epilachnini</taxon>
        <taxon>Henosepilachna</taxon>
    </lineage>
</organism>
<dbReference type="InterPro" id="IPR049080">
    <property type="entry name" value="MOV-10-like_beta-barrel"/>
</dbReference>
<protein>
    <recommendedName>
        <fullName evidence="2">RNA helicase</fullName>
        <ecNumber evidence="2">3.6.4.13</ecNumber>
    </recommendedName>
</protein>
<evidence type="ECO:0000256" key="1">
    <source>
        <dbReference type="ARBA" id="ARBA00005601"/>
    </source>
</evidence>
<dbReference type="Gene3D" id="3.40.50.300">
    <property type="entry name" value="P-loop containing nucleotide triphosphate hydrolases"/>
    <property type="match status" value="2"/>
</dbReference>
<sequence>MILKISVDEEKRIRQESSPFTNKLWDPNMNVVPPYGKRRFMDDYLIPEEYLECFEHEFQEWKGMLFEEYEALMELKDLMEPGSLSYENYEIYLHNCLWLEEEKSRKMLLKYNMENVKGIVCQSNYVAVEVPGLAERRPSLITGDLVRIRVHNDHIAYEGYIHKLQDRHVIVRSLDYELLDMLSEFPQTELDVSFQLGRVPLERAHDGIDRLYSKGLLNNLFPDNLDYVPYVKTYILEDEDFFNKNIVNNIEQKNAIEKIVNCSSGDAPYIVFGPPGTGKTVTIVEAICQLLYKTDKRILVCAPSNAACDLLTRKLMPFCSNEVLRRFYSVSRDWNTVPSDIEEYTNIQNGVYEVFDGSVLKDYRIVVTTLILIGRVDLQTYNADFVFIDEAAQATESDCTVAISALKCGGRIVLAGDPKQLGPFVYSSVAKDYGLNKSLLERLMNTQSIYANEDINFISMLKKNFRSHPDILKLPNELFYDSKLDAVSPTPCNDPISKIDVYLRGIKLVTESTENTTNMTKALEFYAISAQEQREGHSPSYFNTAEVNMVVQYIKALLALDLPPEFKVQPSDIGVISPYVRQVHKIEQKLLVENGIWDVEVGSVEAFQGREKRIIIISTVRAQHSLLNYDKKHALGFIDQKERFNVAITRAMSKLIVIGCPLVLETDPKWKNLIDACEKMNTYHGNPFAELTADKWQEILDRFKVFKSNK</sequence>
<dbReference type="InterPro" id="IPR047187">
    <property type="entry name" value="SF1_C_Upf1"/>
</dbReference>
<proteinExistence type="inferred from homology"/>
<feature type="domain" description="Helicase ATP-binding" evidence="6">
    <location>
        <begin position="260"/>
        <end position="405"/>
    </location>
</feature>
<comment type="caution">
    <text evidence="7">The sequence shown here is derived from an EMBL/GenBank/DDBJ whole genome shotgun (WGS) entry which is preliminary data.</text>
</comment>